<evidence type="ECO:0000259" key="2">
    <source>
        <dbReference type="PROSITE" id="PS51372"/>
    </source>
</evidence>
<dbReference type="RefSeq" id="WP_117581843.1">
    <property type="nucleotide sequence ID" value="NZ_JAQETN010000034.1"/>
</dbReference>
<dbReference type="InterPro" id="IPR050661">
    <property type="entry name" value="BglG_antiterminators"/>
</dbReference>
<dbReference type="SMART" id="SM01061">
    <property type="entry name" value="CAT_RBD"/>
    <property type="match status" value="1"/>
</dbReference>
<dbReference type="GO" id="GO:0003723">
    <property type="term" value="F:RNA binding"/>
    <property type="evidence" value="ECO:0007669"/>
    <property type="project" value="InterPro"/>
</dbReference>
<organism evidence="3 4">
    <name type="scientific">Thomasclavelia ramosa</name>
    <dbReference type="NCBI Taxonomy" id="1547"/>
    <lineage>
        <taxon>Bacteria</taxon>
        <taxon>Bacillati</taxon>
        <taxon>Bacillota</taxon>
        <taxon>Erysipelotrichia</taxon>
        <taxon>Erysipelotrichales</taxon>
        <taxon>Coprobacillaceae</taxon>
        <taxon>Thomasclavelia</taxon>
    </lineage>
</organism>
<dbReference type="PANTHER" id="PTHR30185:SF15">
    <property type="entry name" value="CRYPTIC BETA-GLUCOSIDE BGL OPERON ANTITERMINATOR"/>
    <property type="match status" value="1"/>
</dbReference>
<dbReference type="Gene3D" id="1.10.1790.10">
    <property type="entry name" value="PRD domain"/>
    <property type="match status" value="2"/>
</dbReference>
<dbReference type="SUPFAM" id="SSF50151">
    <property type="entry name" value="SacY-like RNA-binding domain"/>
    <property type="match status" value="1"/>
</dbReference>
<evidence type="ECO:0000313" key="3">
    <source>
        <dbReference type="EMBL" id="RGD83760.1"/>
    </source>
</evidence>
<keyword evidence="1" id="KW-0677">Repeat</keyword>
<protein>
    <submittedName>
        <fullName evidence="3">PRD domain-containing protein</fullName>
    </submittedName>
</protein>
<dbReference type="Pfam" id="PF00874">
    <property type="entry name" value="PRD"/>
    <property type="match status" value="2"/>
</dbReference>
<sequence>MKYEDKQILVVKSIINNNIVIVKDFNGREVIAIGKGLGFKKHKNEFVYPHEVMKTYVLVGKTVNGMFTLFEEVPFDVIEIAQKIIDYASNQLGITFNVNLLSGLADHINFSIMQYKQGLQTSKLVNEEVKRFYKEEYLIGIYAVNLINEKFDIQLPKDEATSIAFHLITATENKSNHQALVIMQGVSDIIKIVENYLGSQLNEDTFIYSRFVIHLKFFLGSILSNQIENTNFELNSIFVRLNTKYKEVRICIQEITKYVLEHFHYHCRDEDCIYLMIHIVRLYERKGHKGGLANE</sequence>
<comment type="caution">
    <text evidence="3">The sequence shown here is derived from an EMBL/GenBank/DDBJ whole genome shotgun (WGS) entry which is preliminary data.</text>
</comment>
<dbReference type="EMBL" id="QUSL01000020">
    <property type="protein sequence ID" value="RGD83760.1"/>
    <property type="molecule type" value="Genomic_DNA"/>
</dbReference>
<evidence type="ECO:0000313" key="4">
    <source>
        <dbReference type="Proteomes" id="UP000261032"/>
    </source>
</evidence>
<dbReference type="GO" id="GO:0006355">
    <property type="term" value="P:regulation of DNA-templated transcription"/>
    <property type="evidence" value="ECO:0007669"/>
    <property type="project" value="InterPro"/>
</dbReference>
<accession>A0A3E3EBE5</accession>
<proteinExistence type="predicted"/>
<dbReference type="PANTHER" id="PTHR30185">
    <property type="entry name" value="CRYPTIC BETA-GLUCOSIDE BGL OPERON ANTITERMINATOR"/>
    <property type="match status" value="1"/>
</dbReference>
<dbReference type="Proteomes" id="UP000261032">
    <property type="component" value="Unassembled WGS sequence"/>
</dbReference>
<dbReference type="AlphaFoldDB" id="A0A3E3EBE5"/>
<dbReference type="InterPro" id="IPR036634">
    <property type="entry name" value="PRD_sf"/>
</dbReference>
<dbReference type="InterPro" id="IPR004341">
    <property type="entry name" value="CAT_RNA-bd_dom"/>
</dbReference>
<dbReference type="InterPro" id="IPR036650">
    <property type="entry name" value="CAT_RNA-bd_dom_sf"/>
</dbReference>
<dbReference type="PROSITE" id="PS51372">
    <property type="entry name" value="PRD_2"/>
    <property type="match status" value="2"/>
</dbReference>
<feature type="domain" description="PRD" evidence="2">
    <location>
        <begin position="178"/>
        <end position="289"/>
    </location>
</feature>
<dbReference type="SUPFAM" id="SSF63520">
    <property type="entry name" value="PTS-regulatory domain, PRD"/>
    <property type="match status" value="2"/>
</dbReference>
<dbReference type="Pfam" id="PF03123">
    <property type="entry name" value="CAT_RBD"/>
    <property type="match status" value="1"/>
</dbReference>
<name>A0A3E3EBE5_9FIRM</name>
<gene>
    <name evidence="3" type="ORF">DXB93_12025</name>
</gene>
<dbReference type="Gene3D" id="2.30.24.10">
    <property type="entry name" value="CAT RNA-binding domain"/>
    <property type="match status" value="1"/>
</dbReference>
<evidence type="ECO:0000256" key="1">
    <source>
        <dbReference type="ARBA" id="ARBA00022737"/>
    </source>
</evidence>
<feature type="domain" description="PRD" evidence="2">
    <location>
        <begin position="72"/>
        <end position="177"/>
    </location>
</feature>
<reference evidence="3 4" key="1">
    <citation type="submission" date="2018-08" db="EMBL/GenBank/DDBJ databases">
        <title>A genome reference for cultivated species of the human gut microbiota.</title>
        <authorList>
            <person name="Zou Y."/>
            <person name="Xue W."/>
            <person name="Luo G."/>
        </authorList>
    </citation>
    <scope>NUCLEOTIDE SEQUENCE [LARGE SCALE GENOMIC DNA]</scope>
    <source>
        <strain evidence="3 4">OM06-4</strain>
    </source>
</reference>
<dbReference type="InterPro" id="IPR011608">
    <property type="entry name" value="PRD"/>
</dbReference>